<comment type="caution">
    <text evidence="1">The sequence shown here is derived from an EMBL/GenBank/DDBJ whole genome shotgun (WGS) entry which is preliminary data.</text>
</comment>
<dbReference type="AlphaFoldDB" id="A0A7C3J221"/>
<organism evidence="1">
    <name type="scientific">Candidatus Methanomethylicus mesodigestus</name>
    <dbReference type="NCBI Taxonomy" id="1867258"/>
    <lineage>
        <taxon>Archaea</taxon>
        <taxon>Thermoproteota</taxon>
        <taxon>Methanosuratincolia</taxon>
        <taxon>Candidatus Methanomethylicales</taxon>
        <taxon>Candidatus Methanomethylicaceae</taxon>
        <taxon>Candidatus Methanomethylicus</taxon>
    </lineage>
</organism>
<name>A0A7C3J221_9CREN</name>
<sequence>MKYLRMSVIIQAPLKGAEIQFFEDALSHKTVYMNGAHPLTLKHGIVVPMDIVPDGNRIWTTSFIDPTALINGKIMLDGDFIYIAPFVELDSLFGGIRIGEGTNIQDGASLKGPAEIGCSVSIAHKASISNSSIGNFCFIGFGAEIKNSRIGAGAFISHGAKIESMNVQEGGYVPPGGSRCEGEISEALKDFKEEVLHVNSELVIGYIDLLYAFGERALLQIAPSPKTSWAKTYQFPEADSVRTLGPCRIIGGIFFAGEGEVGERTSIRGDEGYPIRFGKGVRIGQRSVFHSLKGAGIEVGKNASIGNDTVIHGPAKIGNNALVGNRCIILKSTIAEGEVVPDGSVIIERHEK</sequence>
<dbReference type="InterPro" id="IPR052265">
    <property type="entry name" value="Gamma-CA"/>
</dbReference>
<proteinExistence type="predicted"/>
<gene>
    <name evidence="1" type="ORF">ENS19_04050</name>
</gene>
<dbReference type="EMBL" id="DSTX01000005">
    <property type="protein sequence ID" value="HFK20435.1"/>
    <property type="molecule type" value="Genomic_DNA"/>
</dbReference>
<protein>
    <submittedName>
        <fullName evidence="1">Uncharacterized protein</fullName>
    </submittedName>
</protein>
<dbReference type="Gene3D" id="2.160.10.10">
    <property type="entry name" value="Hexapeptide repeat proteins"/>
    <property type="match status" value="2"/>
</dbReference>
<accession>A0A7C3J221</accession>
<evidence type="ECO:0000313" key="1">
    <source>
        <dbReference type="EMBL" id="HFK20435.1"/>
    </source>
</evidence>
<dbReference type="PANTHER" id="PTHR43360:SF1">
    <property type="entry name" value="CARBOXYSOME ASSEMBLY PROTEIN CCMM"/>
    <property type="match status" value="1"/>
</dbReference>
<dbReference type="PANTHER" id="PTHR43360">
    <property type="entry name" value="CARBON DIOXIDE CONCENTRATING MECHANISM PROTEIN CCMM"/>
    <property type="match status" value="1"/>
</dbReference>
<reference evidence="1" key="1">
    <citation type="journal article" date="2020" name="mSystems">
        <title>Genome- and Community-Level Interaction Insights into Carbon Utilization and Element Cycling Functions of Hydrothermarchaeota in Hydrothermal Sediment.</title>
        <authorList>
            <person name="Zhou Z."/>
            <person name="Liu Y."/>
            <person name="Xu W."/>
            <person name="Pan J."/>
            <person name="Luo Z.H."/>
            <person name="Li M."/>
        </authorList>
    </citation>
    <scope>NUCLEOTIDE SEQUENCE [LARGE SCALE GENOMIC DNA]</scope>
    <source>
        <strain evidence="1">SpSt-468</strain>
    </source>
</reference>
<dbReference type="InterPro" id="IPR011004">
    <property type="entry name" value="Trimer_LpxA-like_sf"/>
</dbReference>
<dbReference type="SUPFAM" id="SSF51161">
    <property type="entry name" value="Trimeric LpxA-like enzymes"/>
    <property type="match status" value="2"/>
</dbReference>